<dbReference type="AlphaFoldDB" id="A0A2W5TJV8"/>
<evidence type="ECO:0000313" key="3">
    <source>
        <dbReference type="Proteomes" id="UP000249061"/>
    </source>
</evidence>
<organism evidence="2 3">
    <name type="scientific">Archangium gephyra</name>
    <dbReference type="NCBI Taxonomy" id="48"/>
    <lineage>
        <taxon>Bacteria</taxon>
        <taxon>Pseudomonadati</taxon>
        <taxon>Myxococcota</taxon>
        <taxon>Myxococcia</taxon>
        <taxon>Myxococcales</taxon>
        <taxon>Cystobacterineae</taxon>
        <taxon>Archangiaceae</taxon>
        <taxon>Archangium</taxon>
    </lineage>
</organism>
<comment type="caution">
    <text evidence="2">The sequence shown here is derived from an EMBL/GenBank/DDBJ whole genome shotgun (WGS) entry which is preliminary data.</text>
</comment>
<evidence type="ECO:0000256" key="1">
    <source>
        <dbReference type="SAM" id="Phobius"/>
    </source>
</evidence>
<keyword evidence="1" id="KW-0472">Membrane</keyword>
<keyword evidence="1" id="KW-1133">Transmembrane helix</keyword>
<accession>A0A2W5TJV8</accession>
<name>A0A2W5TJV8_9BACT</name>
<sequence length="90" mass="9145">MQVRNRGTPAAHASVTMKTPSLIVFGAVILIGWTSLAGGVIAVFAGDPASSHKSHTHQEEIAPTLDQGPLISDAPCAFDAAPDASVPCPA</sequence>
<dbReference type="EMBL" id="QFQP01000009">
    <property type="protein sequence ID" value="PZR13573.1"/>
    <property type="molecule type" value="Genomic_DNA"/>
</dbReference>
<dbReference type="Proteomes" id="UP000249061">
    <property type="component" value="Unassembled WGS sequence"/>
</dbReference>
<gene>
    <name evidence="2" type="ORF">DI536_12555</name>
</gene>
<keyword evidence="1" id="KW-0812">Transmembrane</keyword>
<protein>
    <submittedName>
        <fullName evidence="2">Uncharacterized protein</fullName>
    </submittedName>
</protein>
<feature type="transmembrane region" description="Helical" evidence="1">
    <location>
        <begin position="22"/>
        <end position="45"/>
    </location>
</feature>
<proteinExistence type="predicted"/>
<reference evidence="2 3" key="1">
    <citation type="submission" date="2017-08" db="EMBL/GenBank/DDBJ databases">
        <title>Infants hospitalized years apart are colonized by the same room-sourced microbial strains.</title>
        <authorList>
            <person name="Brooks B."/>
            <person name="Olm M.R."/>
            <person name="Firek B.A."/>
            <person name="Baker R."/>
            <person name="Thomas B.C."/>
            <person name="Morowitz M.J."/>
            <person name="Banfield J.F."/>
        </authorList>
    </citation>
    <scope>NUCLEOTIDE SEQUENCE [LARGE SCALE GENOMIC DNA]</scope>
    <source>
        <strain evidence="2">S2_003_000_R2_14</strain>
    </source>
</reference>
<evidence type="ECO:0000313" key="2">
    <source>
        <dbReference type="EMBL" id="PZR13573.1"/>
    </source>
</evidence>